<evidence type="ECO:0000313" key="2">
    <source>
        <dbReference type="Proteomes" id="UP000249061"/>
    </source>
</evidence>
<reference evidence="1 2" key="1">
    <citation type="submission" date="2017-08" db="EMBL/GenBank/DDBJ databases">
        <title>Infants hospitalized years apart are colonized by the same room-sourced microbial strains.</title>
        <authorList>
            <person name="Brooks B."/>
            <person name="Olm M.R."/>
            <person name="Firek B.A."/>
            <person name="Baker R."/>
            <person name="Thomas B.C."/>
            <person name="Morowitz M.J."/>
            <person name="Banfield J.F."/>
        </authorList>
    </citation>
    <scope>NUCLEOTIDE SEQUENCE [LARGE SCALE GENOMIC DNA]</scope>
    <source>
        <strain evidence="1">S2_003_000_R2_14</strain>
    </source>
</reference>
<dbReference type="EMBL" id="QFQP01000031">
    <property type="protein sequence ID" value="PZR07439.1"/>
    <property type="molecule type" value="Genomic_DNA"/>
</dbReference>
<gene>
    <name evidence="1" type="ORF">DI536_27700</name>
</gene>
<dbReference type="AlphaFoldDB" id="A0A2W5SVS5"/>
<evidence type="ECO:0000313" key="1">
    <source>
        <dbReference type="EMBL" id="PZR07439.1"/>
    </source>
</evidence>
<accession>A0A2W5SVS5</accession>
<protein>
    <submittedName>
        <fullName evidence="1">Uncharacterized protein</fullName>
    </submittedName>
</protein>
<organism evidence="1 2">
    <name type="scientific">Archangium gephyra</name>
    <dbReference type="NCBI Taxonomy" id="48"/>
    <lineage>
        <taxon>Bacteria</taxon>
        <taxon>Pseudomonadati</taxon>
        <taxon>Myxococcota</taxon>
        <taxon>Myxococcia</taxon>
        <taxon>Myxococcales</taxon>
        <taxon>Cystobacterineae</taxon>
        <taxon>Archangiaceae</taxon>
        <taxon>Archangium</taxon>
    </lineage>
</organism>
<proteinExistence type="predicted"/>
<comment type="caution">
    <text evidence="1">The sequence shown here is derived from an EMBL/GenBank/DDBJ whole genome shotgun (WGS) entry which is preliminary data.</text>
</comment>
<sequence>MIVVRRPMLKCADFMPVTLLEEFSEVRIGHVGPVLISVWFSQATMRGLEALSKHQLALVARHGKITNLSVAVKIPKAPGPEAQEWLKKNDVRLRGTSLGTVIVVLERGLGAILARSFIAAASLISANSMHVVKTLDEAVAKTKLLPGQPREILDDATLRSNLEVFVAAPPVTR</sequence>
<dbReference type="Proteomes" id="UP000249061">
    <property type="component" value="Unassembled WGS sequence"/>
</dbReference>
<name>A0A2W5SVS5_9BACT</name>